<accession>A0A1G2TYV0</accession>
<dbReference type="AlphaFoldDB" id="A0A1G2TYV0"/>
<comment type="caution">
    <text evidence="1">The sequence shown here is derived from an EMBL/GenBank/DDBJ whole genome shotgun (WGS) entry which is preliminary data.</text>
</comment>
<evidence type="ECO:0000313" key="1">
    <source>
        <dbReference type="EMBL" id="OHB02343.1"/>
    </source>
</evidence>
<reference evidence="1 2" key="1">
    <citation type="journal article" date="2016" name="Nat. Commun.">
        <title>Thousands of microbial genomes shed light on interconnected biogeochemical processes in an aquifer system.</title>
        <authorList>
            <person name="Anantharaman K."/>
            <person name="Brown C.T."/>
            <person name="Hug L.A."/>
            <person name="Sharon I."/>
            <person name="Castelle C.J."/>
            <person name="Probst A.J."/>
            <person name="Thomas B.C."/>
            <person name="Singh A."/>
            <person name="Wilkins M.J."/>
            <person name="Karaoz U."/>
            <person name="Brodie E.L."/>
            <person name="Williams K.H."/>
            <person name="Hubbard S.S."/>
            <person name="Banfield J.F."/>
        </authorList>
    </citation>
    <scope>NUCLEOTIDE SEQUENCE [LARGE SCALE GENOMIC DNA]</scope>
</reference>
<organism evidence="1 2">
    <name type="scientific">Candidatus Zambryskibacteria bacterium RIFCSPLOWO2_01_FULL_35_19</name>
    <dbReference type="NCBI Taxonomy" id="1802757"/>
    <lineage>
        <taxon>Bacteria</taxon>
        <taxon>Candidatus Zambryskiibacteriota</taxon>
    </lineage>
</organism>
<sequence>MNTQKFSFLNKKKPLLFKEAGVRPGPWLGLARFVWGSLAWLASVPSYFFQNLPDNLKNYSGYIIANMSYNVKH</sequence>
<dbReference type="EMBL" id="MHWA01000004">
    <property type="protein sequence ID" value="OHB02343.1"/>
    <property type="molecule type" value="Genomic_DNA"/>
</dbReference>
<dbReference type="Proteomes" id="UP000178404">
    <property type="component" value="Unassembled WGS sequence"/>
</dbReference>
<name>A0A1G2TYV0_9BACT</name>
<gene>
    <name evidence="1" type="ORF">A3A90_00920</name>
</gene>
<proteinExistence type="predicted"/>
<evidence type="ECO:0000313" key="2">
    <source>
        <dbReference type="Proteomes" id="UP000178404"/>
    </source>
</evidence>
<protein>
    <submittedName>
        <fullName evidence="1">Uncharacterized protein</fullName>
    </submittedName>
</protein>